<evidence type="ECO:0000313" key="1">
    <source>
        <dbReference type="EMBL" id="CAF3301881.1"/>
    </source>
</evidence>
<dbReference type="AlphaFoldDB" id="A0A817SSZ3"/>
<evidence type="ECO:0000313" key="6">
    <source>
        <dbReference type="EMBL" id="CAF4732776.1"/>
    </source>
</evidence>
<evidence type="ECO:0000313" key="4">
    <source>
        <dbReference type="EMBL" id="CAF4519302.1"/>
    </source>
</evidence>
<dbReference type="Proteomes" id="UP000663869">
    <property type="component" value="Unassembled WGS sequence"/>
</dbReference>
<evidence type="ECO:0000313" key="7">
    <source>
        <dbReference type="Proteomes" id="UP000663825"/>
    </source>
</evidence>
<accession>A0A817SSZ3</accession>
<evidence type="ECO:0000313" key="2">
    <source>
        <dbReference type="EMBL" id="CAF3352446.1"/>
    </source>
</evidence>
<dbReference type="Proteomes" id="UP000663873">
    <property type="component" value="Unassembled WGS sequence"/>
</dbReference>
<dbReference type="EMBL" id="CAJNYT010002529">
    <property type="protein sequence ID" value="CAF3474470.1"/>
    <property type="molecule type" value="Genomic_DNA"/>
</dbReference>
<dbReference type="EMBL" id="CAJOBQ010003034">
    <property type="protein sequence ID" value="CAF4590739.1"/>
    <property type="molecule type" value="Genomic_DNA"/>
</dbReference>
<evidence type="ECO:0000313" key="5">
    <source>
        <dbReference type="EMBL" id="CAF4590739.1"/>
    </source>
</evidence>
<protein>
    <submittedName>
        <fullName evidence="1">Uncharacterized protein</fullName>
    </submittedName>
</protein>
<dbReference type="EMBL" id="CAJNXB010003231">
    <property type="protein sequence ID" value="CAF3301881.1"/>
    <property type="molecule type" value="Genomic_DNA"/>
</dbReference>
<sequence length="126" mass="14507">MKSNKLALCPYGDLFVPISMLNLKEQLMADNIACSNAINLLQAYGINVTYLCYDSILPYRRLCCEECKKYLMPECGDLHSKRSTFFQYCQMKFVRIDGRSAVELCPDSLNKAELSRVHFDDDLMKI</sequence>
<dbReference type="Proteomes" id="UP000663872">
    <property type="component" value="Unassembled WGS sequence"/>
</dbReference>
<evidence type="ECO:0000313" key="8">
    <source>
        <dbReference type="Proteomes" id="UP000663873"/>
    </source>
</evidence>
<reference evidence="1" key="1">
    <citation type="submission" date="2021-02" db="EMBL/GenBank/DDBJ databases">
        <authorList>
            <person name="Nowell W R."/>
        </authorList>
    </citation>
    <scope>NUCLEOTIDE SEQUENCE</scope>
</reference>
<dbReference type="Proteomes" id="UP000663862">
    <property type="component" value="Unassembled WGS sequence"/>
</dbReference>
<dbReference type="EMBL" id="CAJOBR010003299">
    <property type="protein sequence ID" value="CAF4732776.1"/>
    <property type="molecule type" value="Genomic_DNA"/>
</dbReference>
<evidence type="ECO:0000313" key="3">
    <source>
        <dbReference type="EMBL" id="CAF3474470.1"/>
    </source>
</evidence>
<keyword evidence="8" id="KW-1185">Reference proteome</keyword>
<dbReference type="Proteomes" id="UP000663848">
    <property type="component" value="Unassembled WGS sequence"/>
</dbReference>
<proteinExistence type="predicted"/>
<gene>
    <name evidence="2" type="ORF">FME351_LOCUS4627</name>
    <name evidence="3" type="ORF">GRG538_LOCUS15903</name>
    <name evidence="6" type="ORF">QYT958_LOCUS19681</name>
    <name evidence="1" type="ORF">TIS948_LOCUS18420</name>
    <name evidence="5" type="ORF">TSG867_LOCUS27189</name>
    <name evidence="4" type="ORF">UJA718_LOCUS27511</name>
</gene>
<organism evidence="1 7">
    <name type="scientific">Rotaria socialis</name>
    <dbReference type="NCBI Taxonomy" id="392032"/>
    <lineage>
        <taxon>Eukaryota</taxon>
        <taxon>Metazoa</taxon>
        <taxon>Spiralia</taxon>
        <taxon>Gnathifera</taxon>
        <taxon>Rotifera</taxon>
        <taxon>Eurotatoria</taxon>
        <taxon>Bdelloidea</taxon>
        <taxon>Philodinida</taxon>
        <taxon>Philodinidae</taxon>
        <taxon>Rotaria</taxon>
    </lineage>
</organism>
<dbReference type="EMBL" id="CAJOBP010007668">
    <property type="protein sequence ID" value="CAF4519302.1"/>
    <property type="molecule type" value="Genomic_DNA"/>
</dbReference>
<comment type="caution">
    <text evidence="1">The sequence shown here is derived from an EMBL/GenBank/DDBJ whole genome shotgun (WGS) entry which is preliminary data.</text>
</comment>
<name>A0A817SSZ3_9BILA</name>
<dbReference type="Proteomes" id="UP000663825">
    <property type="component" value="Unassembled WGS sequence"/>
</dbReference>
<dbReference type="OrthoDB" id="6134861at2759"/>
<dbReference type="EMBL" id="CAJNYU010000356">
    <property type="protein sequence ID" value="CAF3352446.1"/>
    <property type="molecule type" value="Genomic_DNA"/>
</dbReference>